<dbReference type="InterPro" id="IPR050368">
    <property type="entry name" value="ClC-type_chloride_channel"/>
</dbReference>
<evidence type="ECO:0000256" key="5">
    <source>
        <dbReference type="SAM" id="Phobius"/>
    </source>
</evidence>
<feature type="transmembrane region" description="Helical" evidence="5">
    <location>
        <begin position="335"/>
        <end position="368"/>
    </location>
</feature>
<sequence>MSGHGAPPVGTLLRLSIPAILVGVVSALSLFAVEEAAHLLEHLLWEALPLAWGIDPASGWWIFGVLAVTGLLIGIILTYVPGHGGHDSATVQLIAPPIALAAVPGLVVVTVLALAGGVSLGPEGPIIAINTAVLIALVARLWPGVGVELVMMLTIAGTIGALFGTPVAAILILTGVAAAAGSGGGLWDRLFLPLASAGAGAVTMRMLAGSPFPATGLPPLGTPELSQVLAGTAVACGAAAVVVAGAFLFRPLHAAFRRLGRPLVYTTLGGLILGGLGALGGPLTLFKGGSQAADIVRNAEDYTALQLAVIVAIKLAALLIAATAGFRGGRIFPAAFIGVVAGLLGHMLLPAVPLGLALACGVLGAVIAECRDGWIALFIAVAVVGDITVLPVLCLVLLPVWLLVSRAPVMHVHLAEHQKPSESPA</sequence>
<evidence type="ECO:0000256" key="2">
    <source>
        <dbReference type="ARBA" id="ARBA00022692"/>
    </source>
</evidence>
<dbReference type="EMBL" id="JBHDLJ010000002">
    <property type="protein sequence ID" value="MFB0833686.1"/>
    <property type="molecule type" value="Genomic_DNA"/>
</dbReference>
<keyword evidence="2 5" id="KW-0812">Transmembrane</keyword>
<proteinExistence type="predicted"/>
<dbReference type="NCBIfam" id="NF002971">
    <property type="entry name" value="PRK03655.1"/>
    <property type="match status" value="1"/>
</dbReference>
<evidence type="ECO:0000256" key="3">
    <source>
        <dbReference type="ARBA" id="ARBA00022989"/>
    </source>
</evidence>
<feature type="transmembrane region" description="Helical" evidence="5">
    <location>
        <begin position="262"/>
        <end position="283"/>
    </location>
</feature>
<comment type="caution">
    <text evidence="6">The sequence shown here is derived from an EMBL/GenBank/DDBJ whole genome shotgun (WGS) entry which is preliminary data.</text>
</comment>
<keyword evidence="4 5" id="KW-0472">Membrane</keyword>
<feature type="transmembrane region" description="Helical" evidence="5">
    <location>
        <begin position="228"/>
        <end position="250"/>
    </location>
</feature>
<dbReference type="PANTHER" id="PTHR43427:SF9">
    <property type="entry name" value="ION-TRANSPORT PROTEIN YFEO-RELATED"/>
    <property type="match status" value="1"/>
</dbReference>
<feature type="transmembrane region" description="Helical" evidence="5">
    <location>
        <begin position="93"/>
        <end position="114"/>
    </location>
</feature>
<dbReference type="Proteomes" id="UP001575652">
    <property type="component" value="Unassembled WGS sequence"/>
</dbReference>
<dbReference type="PANTHER" id="PTHR43427">
    <property type="entry name" value="CHLORIDE CHANNEL PROTEIN CLC-E"/>
    <property type="match status" value="1"/>
</dbReference>
<feature type="transmembrane region" description="Helical" evidence="5">
    <location>
        <begin position="12"/>
        <end position="33"/>
    </location>
</feature>
<evidence type="ECO:0000313" key="7">
    <source>
        <dbReference type="Proteomes" id="UP001575652"/>
    </source>
</evidence>
<reference evidence="6 7" key="1">
    <citation type="submission" date="2024-09" db="EMBL/GenBank/DDBJ databases">
        <authorList>
            <person name="Salinas-Garcia M.A."/>
            <person name="Prieme A."/>
        </authorList>
    </citation>
    <scope>NUCLEOTIDE SEQUENCE [LARGE SCALE GENOMIC DNA]</scope>
    <source>
        <strain evidence="6 7">DSM 21081</strain>
    </source>
</reference>
<protein>
    <submittedName>
        <fullName evidence="6">Ion channel protein</fullName>
    </submittedName>
</protein>
<dbReference type="Pfam" id="PF00654">
    <property type="entry name" value="Voltage_CLC"/>
    <property type="match status" value="1"/>
</dbReference>
<dbReference type="InterPro" id="IPR001807">
    <property type="entry name" value="ClC"/>
</dbReference>
<accession>A0ABV4UJE7</accession>
<keyword evidence="3 5" id="KW-1133">Transmembrane helix</keyword>
<comment type="subcellular location">
    <subcellularLocation>
        <location evidence="1">Membrane</location>
        <topology evidence="1">Multi-pass membrane protein</topology>
    </subcellularLocation>
</comment>
<organism evidence="6 7">
    <name type="scientific">Arthrobacter halodurans</name>
    <dbReference type="NCBI Taxonomy" id="516699"/>
    <lineage>
        <taxon>Bacteria</taxon>
        <taxon>Bacillati</taxon>
        <taxon>Actinomycetota</taxon>
        <taxon>Actinomycetes</taxon>
        <taxon>Micrococcales</taxon>
        <taxon>Micrococcaceae</taxon>
        <taxon>Arthrobacter</taxon>
    </lineage>
</organism>
<feature type="transmembrane region" description="Helical" evidence="5">
    <location>
        <begin position="126"/>
        <end position="143"/>
    </location>
</feature>
<keyword evidence="7" id="KW-1185">Reference proteome</keyword>
<dbReference type="InterPro" id="IPR014743">
    <property type="entry name" value="Cl-channel_core"/>
</dbReference>
<dbReference type="RefSeq" id="WP_373970851.1">
    <property type="nucleotide sequence ID" value="NZ_JBHDLJ010000002.1"/>
</dbReference>
<feature type="transmembrane region" description="Helical" evidence="5">
    <location>
        <begin position="303"/>
        <end position="323"/>
    </location>
</feature>
<dbReference type="SUPFAM" id="SSF81340">
    <property type="entry name" value="Clc chloride channel"/>
    <property type="match status" value="1"/>
</dbReference>
<feature type="transmembrane region" description="Helical" evidence="5">
    <location>
        <begin position="374"/>
        <end position="404"/>
    </location>
</feature>
<evidence type="ECO:0000256" key="4">
    <source>
        <dbReference type="ARBA" id="ARBA00023136"/>
    </source>
</evidence>
<dbReference type="Gene3D" id="1.10.3080.10">
    <property type="entry name" value="Clc chloride channel"/>
    <property type="match status" value="1"/>
</dbReference>
<evidence type="ECO:0000256" key="1">
    <source>
        <dbReference type="ARBA" id="ARBA00004141"/>
    </source>
</evidence>
<name>A0ABV4UJE7_9MICC</name>
<gene>
    <name evidence="6" type="ORF">ACETWP_03720</name>
</gene>
<evidence type="ECO:0000313" key="6">
    <source>
        <dbReference type="EMBL" id="MFB0833686.1"/>
    </source>
</evidence>
<feature type="transmembrane region" description="Helical" evidence="5">
    <location>
        <begin position="60"/>
        <end position="81"/>
    </location>
</feature>
<feature type="transmembrane region" description="Helical" evidence="5">
    <location>
        <begin position="149"/>
        <end position="178"/>
    </location>
</feature>
<dbReference type="PRINTS" id="PR00762">
    <property type="entry name" value="CLCHANNEL"/>
</dbReference>